<keyword evidence="6" id="KW-0378">Hydrolase</keyword>
<proteinExistence type="inferred from homology"/>
<dbReference type="Proteomes" id="UP000037035">
    <property type="component" value="Unassembled WGS sequence"/>
</dbReference>
<dbReference type="GO" id="GO:0046872">
    <property type="term" value="F:metal ion binding"/>
    <property type="evidence" value="ECO:0007669"/>
    <property type="project" value="UniProtKB-KW"/>
</dbReference>
<keyword evidence="4" id="KW-0540">Nuclease</keyword>
<evidence type="ECO:0000256" key="6">
    <source>
        <dbReference type="ARBA" id="ARBA00022801"/>
    </source>
</evidence>
<dbReference type="EMBL" id="LAVV01011996">
    <property type="protein sequence ID" value="KNZ47141.1"/>
    <property type="molecule type" value="Genomic_DNA"/>
</dbReference>
<accession>A0A0L6UF33</accession>
<gene>
    <name evidence="9" type="ORF">VP01_664g8</name>
</gene>
<protein>
    <recommendedName>
        <fullName evidence="8">DDE Tnp4 domain-containing protein</fullName>
    </recommendedName>
</protein>
<evidence type="ECO:0000256" key="3">
    <source>
        <dbReference type="ARBA" id="ARBA00006958"/>
    </source>
</evidence>
<dbReference type="InterPro" id="IPR045249">
    <property type="entry name" value="HARBI1-like"/>
</dbReference>
<evidence type="ECO:0000256" key="5">
    <source>
        <dbReference type="ARBA" id="ARBA00022723"/>
    </source>
</evidence>
<comment type="similarity">
    <text evidence="3">Belongs to the HARBI1 family.</text>
</comment>
<evidence type="ECO:0000313" key="9">
    <source>
        <dbReference type="EMBL" id="KNZ47141.1"/>
    </source>
</evidence>
<comment type="cofactor">
    <cofactor evidence="1">
        <name>a divalent metal cation</name>
        <dbReference type="ChEBI" id="CHEBI:60240"/>
    </cofactor>
</comment>
<reference evidence="9 10" key="1">
    <citation type="submission" date="2015-08" db="EMBL/GenBank/DDBJ databases">
        <title>Next Generation Sequencing and Analysis of the Genome of Puccinia sorghi L Schw, the Causal Agent of Maize Common Rust.</title>
        <authorList>
            <person name="Rochi L."/>
            <person name="Burguener G."/>
            <person name="Darino M."/>
            <person name="Turjanski A."/>
            <person name="Kreff E."/>
            <person name="Dieguez M.J."/>
            <person name="Sacco F."/>
        </authorList>
    </citation>
    <scope>NUCLEOTIDE SEQUENCE [LARGE SCALE GENOMIC DNA]</scope>
    <source>
        <strain evidence="9 10">RO10H11247</strain>
    </source>
</reference>
<evidence type="ECO:0000256" key="1">
    <source>
        <dbReference type="ARBA" id="ARBA00001968"/>
    </source>
</evidence>
<name>A0A0L6UF33_9BASI</name>
<dbReference type="OrthoDB" id="2505821at2759"/>
<dbReference type="Pfam" id="PF13359">
    <property type="entry name" value="DDE_Tnp_4"/>
    <property type="match status" value="1"/>
</dbReference>
<dbReference type="PANTHER" id="PTHR22930">
    <property type="match status" value="1"/>
</dbReference>
<dbReference type="GO" id="GO:0004518">
    <property type="term" value="F:nuclease activity"/>
    <property type="evidence" value="ECO:0007669"/>
    <property type="project" value="UniProtKB-KW"/>
</dbReference>
<dbReference type="GO" id="GO:0016787">
    <property type="term" value="F:hydrolase activity"/>
    <property type="evidence" value="ECO:0007669"/>
    <property type="project" value="UniProtKB-KW"/>
</dbReference>
<comment type="caution">
    <text evidence="9">The sequence shown here is derived from an EMBL/GenBank/DDBJ whole genome shotgun (WGS) entry which is preliminary data.</text>
</comment>
<evidence type="ECO:0000256" key="4">
    <source>
        <dbReference type="ARBA" id="ARBA00022722"/>
    </source>
</evidence>
<comment type="subcellular location">
    <subcellularLocation>
        <location evidence="2">Nucleus</location>
    </subcellularLocation>
</comment>
<feature type="domain" description="DDE Tnp4" evidence="8">
    <location>
        <begin position="75"/>
        <end position="231"/>
    </location>
</feature>
<organism evidence="9 10">
    <name type="scientific">Puccinia sorghi</name>
    <dbReference type="NCBI Taxonomy" id="27349"/>
    <lineage>
        <taxon>Eukaryota</taxon>
        <taxon>Fungi</taxon>
        <taxon>Dikarya</taxon>
        <taxon>Basidiomycota</taxon>
        <taxon>Pucciniomycotina</taxon>
        <taxon>Pucciniomycetes</taxon>
        <taxon>Pucciniales</taxon>
        <taxon>Pucciniaceae</taxon>
        <taxon>Puccinia</taxon>
    </lineage>
</organism>
<dbReference type="PANTHER" id="PTHR22930:SF85">
    <property type="entry name" value="GH03217P-RELATED"/>
    <property type="match status" value="1"/>
</dbReference>
<keyword evidence="7" id="KW-0539">Nucleus</keyword>
<keyword evidence="5" id="KW-0479">Metal-binding</keyword>
<dbReference type="InterPro" id="IPR027806">
    <property type="entry name" value="HARBI1_dom"/>
</dbReference>
<evidence type="ECO:0000256" key="2">
    <source>
        <dbReference type="ARBA" id="ARBA00004123"/>
    </source>
</evidence>
<evidence type="ECO:0000313" key="10">
    <source>
        <dbReference type="Proteomes" id="UP000037035"/>
    </source>
</evidence>
<dbReference type="VEuPathDB" id="FungiDB:VP01_664g8"/>
<dbReference type="AlphaFoldDB" id="A0A0L6UF33"/>
<evidence type="ECO:0000259" key="8">
    <source>
        <dbReference type="Pfam" id="PF13359"/>
    </source>
</evidence>
<sequence length="256" mass="29003">MPSIHVGVGLYWLAHGFTYVKIGYFFNIDPPTQICQVKYSASLKILYPDINLTEHWDIKESFEEKHGIPRIVRAIDGTHNPLLIPAGDRWKGYINCKGWALLTFQCVVDRDGNFRDIFGGVPGSIHEGCAFRKSEIGHSLIPHSQNDQIIPPGSYLIGDAGYTVDVGVLIPYPLVATPENYHFNFIHSSTCMVVKQAFGRLKNRIRIPLTAQRVNVIRARNNVFAAMVLHNILNRKGTQYIQEWDKCTPGWCLARR</sequence>
<dbReference type="GO" id="GO:0005634">
    <property type="term" value="C:nucleus"/>
    <property type="evidence" value="ECO:0007669"/>
    <property type="project" value="UniProtKB-SubCell"/>
</dbReference>
<keyword evidence="10" id="KW-1185">Reference proteome</keyword>
<evidence type="ECO:0000256" key="7">
    <source>
        <dbReference type="ARBA" id="ARBA00023242"/>
    </source>
</evidence>